<feature type="transmembrane region" description="Helical" evidence="6">
    <location>
        <begin position="497"/>
        <end position="514"/>
    </location>
</feature>
<dbReference type="KEGG" id="als:DJ013_17815"/>
<dbReference type="GO" id="GO:0005886">
    <property type="term" value="C:plasma membrane"/>
    <property type="evidence" value="ECO:0007669"/>
    <property type="project" value="UniProtKB-SubCell"/>
</dbReference>
<feature type="transmembrane region" description="Helical" evidence="6">
    <location>
        <begin position="377"/>
        <end position="400"/>
    </location>
</feature>
<feature type="transmembrane region" description="Helical" evidence="6">
    <location>
        <begin position="30"/>
        <end position="49"/>
    </location>
</feature>
<evidence type="ECO:0000313" key="9">
    <source>
        <dbReference type="EMBL" id="AWV99926.1"/>
    </source>
</evidence>
<name>A0A2Z4GF43_9BACT</name>
<accession>A0A2Z4GF43</accession>
<dbReference type="InterPro" id="IPR004477">
    <property type="entry name" value="ComEC_N"/>
</dbReference>
<dbReference type="EMBL" id="CP029480">
    <property type="protein sequence ID" value="AWV99926.1"/>
    <property type="molecule type" value="Genomic_DNA"/>
</dbReference>
<evidence type="ECO:0000256" key="5">
    <source>
        <dbReference type="ARBA" id="ARBA00023136"/>
    </source>
</evidence>
<evidence type="ECO:0000256" key="6">
    <source>
        <dbReference type="SAM" id="Phobius"/>
    </source>
</evidence>
<dbReference type="RefSeq" id="WP_111373294.1">
    <property type="nucleotide sequence ID" value="NZ_CP029480.1"/>
</dbReference>
<dbReference type="PANTHER" id="PTHR30619">
    <property type="entry name" value="DNA INTERNALIZATION/COMPETENCE PROTEIN COMEC/REC2"/>
    <property type="match status" value="1"/>
</dbReference>
<feature type="transmembrane region" description="Helical" evidence="6">
    <location>
        <begin position="439"/>
        <end position="459"/>
    </location>
</feature>
<feature type="transmembrane region" description="Helical" evidence="6">
    <location>
        <begin position="276"/>
        <end position="293"/>
    </location>
</feature>
<evidence type="ECO:0000256" key="3">
    <source>
        <dbReference type="ARBA" id="ARBA00022692"/>
    </source>
</evidence>
<keyword evidence="3 6" id="KW-0812">Transmembrane</keyword>
<proteinExistence type="predicted"/>
<keyword evidence="2" id="KW-1003">Cell membrane</keyword>
<dbReference type="Pfam" id="PF03772">
    <property type="entry name" value="Competence"/>
    <property type="match status" value="1"/>
</dbReference>
<feature type="transmembrane region" description="Helical" evidence="6">
    <location>
        <begin position="471"/>
        <end position="490"/>
    </location>
</feature>
<feature type="transmembrane region" description="Helical" evidence="6">
    <location>
        <begin position="7"/>
        <end position="24"/>
    </location>
</feature>
<evidence type="ECO:0000313" key="10">
    <source>
        <dbReference type="Proteomes" id="UP000249873"/>
    </source>
</evidence>
<comment type="subcellular location">
    <subcellularLocation>
        <location evidence="1">Cell membrane</location>
        <topology evidence="1">Multi-pass membrane protein</topology>
    </subcellularLocation>
</comment>
<feature type="transmembrane region" description="Helical" evidence="6">
    <location>
        <begin position="412"/>
        <end position="432"/>
    </location>
</feature>
<evidence type="ECO:0000256" key="4">
    <source>
        <dbReference type="ARBA" id="ARBA00022989"/>
    </source>
</evidence>
<keyword evidence="10" id="KW-1185">Reference proteome</keyword>
<dbReference type="InterPro" id="IPR025405">
    <property type="entry name" value="DUF4131"/>
</dbReference>
<dbReference type="AlphaFoldDB" id="A0A2Z4GF43"/>
<gene>
    <name evidence="9" type="ORF">DJ013_17815</name>
</gene>
<feature type="transmembrane region" description="Helical" evidence="6">
    <location>
        <begin position="246"/>
        <end position="269"/>
    </location>
</feature>
<dbReference type="PANTHER" id="PTHR30619:SF1">
    <property type="entry name" value="RECOMBINATION PROTEIN 2"/>
    <property type="match status" value="1"/>
</dbReference>
<dbReference type="Pfam" id="PF13567">
    <property type="entry name" value="DUF4131"/>
    <property type="match status" value="1"/>
</dbReference>
<feature type="domain" description="DUF4131" evidence="8">
    <location>
        <begin position="32"/>
        <end position="183"/>
    </location>
</feature>
<protein>
    <recommendedName>
        <fullName evidence="11">Competence protein ComEC</fullName>
    </recommendedName>
</protein>
<reference evidence="9 10" key="1">
    <citation type="submission" date="2018-05" db="EMBL/GenBank/DDBJ databases">
        <title>Complete genome sequence of Arcticibacterium luteifluviistationis SM1504T, a cytophagaceae bacterium isolated from Arctic surface seawater.</title>
        <authorList>
            <person name="Li Y."/>
            <person name="Qin Q.-L."/>
        </authorList>
    </citation>
    <scope>NUCLEOTIDE SEQUENCE [LARGE SCALE GENOMIC DNA]</scope>
    <source>
        <strain evidence="9 10">SM1504</strain>
    </source>
</reference>
<feature type="domain" description="ComEC/Rec2-related protein" evidence="7">
    <location>
        <begin position="226"/>
        <end position="492"/>
    </location>
</feature>
<evidence type="ECO:0000259" key="8">
    <source>
        <dbReference type="Pfam" id="PF13567"/>
    </source>
</evidence>
<evidence type="ECO:0000259" key="7">
    <source>
        <dbReference type="Pfam" id="PF03772"/>
    </source>
</evidence>
<keyword evidence="4 6" id="KW-1133">Transmembrane helix</keyword>
<dbReference type="NCBIfam" id="TIGR00360">
    <property type="entry name" value="ComEC_N-term"/>
    <property type="match status" value="1"/>
</dbReference>
<dbReference type="InterPro" id="IPR052159">
    <property type="entry name" value="Competence_DNA_uptake"/>
</dbReference>
<sequence>MELKAYPYIRLVLFLIIGIYTYEYNFLSESILLITVSIGAGLCLLGFFLSKRNTFQSIGIYILLTSLGYFAALFNKTHQTNTSLTDLQGYMVRVNAAVETKPKSFKIIAEVLKVKEDSTWKQSKGEVLLYFTKEADKPKYGDIYLINKGPREIEGPKNPFEFDYKTFQNRRGIQSHHFLRKDDFVKLGHRAKYPILAWSIGLNEKCASILKEKLPEKSNLAVAGAMLLGTKDELDNKTRDAYATAGAVHILAVSGLHVGILMVMINLLLGFLKKKTILYGILTVGLLWVYAVFTGLSPSVTRATLMFSLFQIGTIINRDKNSINVLAGSAFFLLLFKPFWLFEVGFQLSYLAIFGIIYLFPYLNKLYEPKSWLLSKLWQISIVSIAAQLFTFPLSIYYFHQFPNYFLLTNPIVTVMSSAVLFVGIFSLIFTAVPILSDVLYWTLNTILNILNKCIFLISSLPESKAQGFSISQTEVILLYLLLFCTILFLLKRQVKFFLVGLFIFMGLSFWNIYEDFNQVKQNAITFHFIPKSSGVSIINSKTAIFLTDSATANNPRAYDFHLKNYYDNKGIIDYKILNPEKESSNYTFEIADTKNLWIRKFYRGKVNEEFNKIIVSNNAVYDLEKQFDTYPNQIILDDSNSKYRITKLKKQADSLKVNLISLYESGGTTYTY</sequence>
<feature type="transmembrane region" description="Helical" evidence="6">
    <location>
        <begin position="348"/>
        <end position="365"/>
    </location>
</feature>
<dbReference type="OrthoDB" id="9761531at2"/>
<feature type="transmembrane region" description="Helical" evidence="6">
    <location>
        <begin position="58"/>
        <end position="74"/>
    </location>
</feature>
<keyword evidence="5 6" id="KW-0472">Membrane</keyword>
<evidence type="ECO:0008006" key="11">
    <source>
        <dbReference type="Google" id="ProtNLM"/>
    </source>
</evidence>
<evidence type="ECO:0000256" key="1">
    <source>
        <dbReference type="ARBA" id="ARBA00004651"/>
    </source>
</evidence>
<dbReference type="Proteomes" id="UP000249873">
    <property type="component" value="Chromosome"/>
</dbReference>
<evidence type="ECO:0000256" key="2">
    <source>
        <dbReference type="ARBA" id="ARBA00022475"/>
    </source>
</evidence>
<organism evidence="9 10">
    <name type="scientific">Arcticibacterium luteifluviistationis</name>
    <dbReference type="NCBI Taxonomy" id="1784714"/>
    <lineage>
        <taxon>Bacteria</taxon>
        <taxon>Pseudomonadati</taxon>
        <taxon>Bacteroidota</taxon>
        <taxon>Cytophagia</taxon>
        <taxon>Cytophagales</taxon>
        <taxon>Leadbetterellaceae</taxon>
        <taxon>Arcticibacterium</taxon>
    </lineage>
</organism>